<dbReference type="EMBL" id="SWKR01000002">
    <property type="protein sequence ID" value="TKD51419.1"/>
    <property type="molecule type" value="Genomic_DNA"/>
</dbReference>
<dbReference type="RefSeq" id="WP_136943362.1">
    <property type="nucleotide sequence ID" value="NZ_SWKR01000002.1"/>
</dbReference>
<evidence type="ECO:0000313" key="1">
    <source>
        <dbReference type="EMBL" id="TKD51419.1"/>
    </source>
</evidence>
<dbReference type="OrthoDB" id="7392071at2"/>
<sequence length="92" mass="8959">MNTDLDQALARLADIDEHPGLATIDASVFNGIRANRTSVGTGLGATALAAVGAIALGAASAGPLSTPAAAAPLDPFGIANPLAPSTLLLADR</sequence>
<dbReference type="AlphaFoldDB" id="A0A4U1L3G8"/>
<organism evidence="1 2">
    <name type="scientific">Sphingomonas baiyangensis</name>
    <dbReference type="NCBI Taxonomy" id="2572576"/>
    <lineage>
        <taxon>Bacteria</taxon>
        <taxon>Pseudomonadati</taxon>
        <taxon>Pseudomonadota</taxon>
        <taxon>Alphaproteobacteria</taxon>
        <taxon>Sphingomonadales</taxon>
        <taxon>Sphingomonadaceae</taxon>
        <taxon>Sphingomonas</taxon>
    </lineage>
</organism>
<dbReference type="Proteomes" id="UP000309138">
    <property type="component" value="Unassembled WGS sequence"/>
</dbReference>
<protein>
    <submittedName>
        <fullName evidence="1">Uncharacterized protein</fullName>
    </submittedName>
</protein>
<evidence type="ECO:0000313" key="2">
    <source>
        <dbReference type="Proteomes" id="UP000309138"/>
    </source>
</evidence>
<keyword evidence="2" id="KW-1185">Reference proteome</keyword>
<accession>A0A4U1L3G8</accession>
<comment type="caution">
    <text evidence="1">The sequence shown here is derived from an EMBL/GenBank/DDBJ whole genome shotgun (WGS) entry which is preliminary data.</text>
</comment>
<proteinExistence type="predicted"/>
<gene>
    <name evidence="1" type="ORF">FBR43_12135</name>
</gene>
<name>A0A4U1L3G8_9SPHN</name>
<reference evidence="1 2" key="1">
    <citation type="submission" date="2019-04" db="EMBL/GenBank/DDBJ databases">
        <authorList>
            <person name="Yang Y."/>
            <person name="Wei D."/>
        </authorList>
    </citation>
    <scope>NUCLEOTIDE SEQUENCE [LARGE SCALE GENOMIC DNA]</scope>
    <source>
        <strain evidence="1 2">L-1-4w-11</strain>
    </source>
</reference>